<reference evidence="1" key="1">
    <citation type="submission" date="2016-08" db="EMBL/GenBank/DDBJ databases">
        <authorList>
            <person name="Seilhamer J.J."/>
        </authorList>
    </citation>
    <scope>NUCLEOTIDE SEQUENCE</scope>
    <source>
        <strain evidence="1">86</strain>
    </source>
</reference>
<protein>
    <submittedName>
        <fullName evidence="1">Uncharacterized protein</fullName>
    </submittedName>
</protein>
<dbReference type="EMBL" id="FMJE01000002">
    <property type="protein sequence ID" value="SCM78722.1"/>
    <property type="molecule type" value="Genomic_DNA"/>
</dbReference>
<accession>A0A212LMH0</accession>
<dbReference type="AlphaFoldDB" id="A0A212LMH0"/>
<organism evidence="1">
    <name type="scientific">uncultured Sporomusa sp</name>
    <dbReference type="NCBI Taxonomy" id="307249"/>
    <lineage>
        <taxon>Bacteria</taxon>
        <taxon>Bacillati</taxon>
        <taxon>Bacillota</taxon>
        <taxon>Negativicutes</taxon>
        <taxon>Selenomonadales</taxon>
        <taxon>Sporomusaceae</taxon>
        <taxon>Sporomusa</taxon>
        <taxon>environmental samples</taxon>
    </lineage>
</organism>
<evidence type="ECO:0000313" key="1">
    <source>
        <dbReference type="EMBL" id="SCM78722.1"/>
    </source>
</evidence>
<sequence length="477" mass="50899">MSTKIAVALSDPGYSAPSQIGTSEYNGTSFTNYADVVTRTSPDPDLTNDVKVFWFKNKAGAERILVAETRYDPITYAPNPSLISVYDGTGSSWGSALFGPVELSFDGTTPTAANSIINLYGIVEKTVGTDHYLYGIDYDQKTVFRLINSSADNYAMDTASANQFVPPAGDRGVQTFGQDIVVVEETNSSTSLIETFVCALFLDGTNIYGGNYNSSLLYKLDTDLTQVGAVGHVGKNATGIKFRTVTTTGTHTTLYIPSIGGMQNFGSGPSNLIWNIDSKLQTVPVANITSVTDRLAVAAGGTGSDPDGFDIRDIAIDNSGNALVLVGCYYNDMSSPLFSYMTGKLYSLPVSTIDTASNSLLDAGLGADNITFGPLDGWVWALAYDRLEDLTWFGQGNEFNIYDNPGSAPPSVIAGPVDSASLGNFPSQRGNVNSFTVYGHVRLRSAHPSPAFHSNSSMALKARPQFIEQLKQTAATK</sequence>
<gene>
    <name evidence="1" type="ORF">KL86SPO_20206</name>
</gene>
<name>A0A212LMH0_9FIRM</name>
<dbReference type="RefSeq" id="WP_288183223.1">
    <property type="nucleotide sequence ID" value="NZ_LT608335.1"/>
</dbReference>
<proteinExistence type="predicted"/>